<dbReference type="STRING" id="6313.A0A0K0DHT1"/>
<dbReference type="GO" id="GO:0008233">
    <property type="term" value="F:peptidase activity"/>
    <property type="evidence" value="ECO:0007669"/>
    <property type="project" value="TreeGrafter"/>
</dbReference>
<dbReference type="AlphaFoldDB" id="A0A0K0DHT1"/>
<dbReference type="InterPro" id="IPR052794">
    <property type="entry name" value="Mito_Ser_Protease_LACTB"/>
</dbReference>
<reference evidence="3" key="2">
    <citation type="submission" date="2017-02" db="UniProtKB">
        <authorList>
            <consortium name="WormBaseParasite"/>
        </authorList>
    </citation>
    <scope>IDENTIFICATION</scope>
</reference>
<keyword evidence="2" id="KW-1185">Reference proteome</keyword>
<protein>
    <submittedName>
        <fullName evidence="3">Beta-lactamase domain-containing protein</fullName>
    </submittedName>
</protein>
<dbReference type="WBParaSite" id="ACAC_0001078501-mRNA-1">
    <property type="protein sequence ID" value="ACAC_0001078501-mRNA-1"/>
    <property type="gene ID" value="ACAC_0001078501"/>
</dbReference>
<accession>A0A0K0DHT1</accession>
<reference evidence="2" key="1">
    <citation type="submission" date="2012-09" db="EMBL/GenBank/DDBJ databases">
        <authorList>
            <person name="Martin A.A."/>
        </authorList>
    </citation>
    <scope>NUCLEOTIDE SEQUENCE</scope>
</reference>
<dbReference type="InterPro" id="IPR012338">
    <property type="entry name" value="Beta-lactam/transpept-like"/>
</dbReference>
<feature type="domain" description="Beta-lactamase-related" evidence="1">
    <location>
        <begin position="74"/>
        <end position="346"/>
    </location>
</feature>
<dbReference type="PANTHER" id="PTHR46520:SF1">
    <property type="entry name" value="SERINE BETA-LACTAMASE-LIKE PROTEIN LACTB, MITOCHONDRIAL"/>
    <property type="match status" value="1"/>
</dbReference>
<evidence type="ECO:0000313" key="3">
    <source>
        <dbReference type="WBParaSite" id="ACAC_0001078501-mRNA-1"/>
    </source>
</evidence>
<dbReference type="Pfam" id="PF00144">
    <property type="entry name" value="Beta-lactamase"/>
    <property type="match status" value="1"/>
</dbReference>
<dbReference type="SUPFAM" id="SSF56601">
    <property type="entry name" value="beta-lactamase/transpeptidase-like"/>
    <property type="match status" value="1"/>
</dbReference>
<dbReference type="PANTHER" id="PTHR46520">
    <property type="entry name" value="SERINE BETA-LACTAMASE-LIKE PROTEIN LACTB, MITOCHONDRIAL"/>
    <property type="match status" value="1"/>
</dbReference>
<evidence type="ECO:0000259" key="1">
    <source>
        <dbReference type="Pfam" id="PF00144"/>
    </source>
</evidence>
<name>A0A0K0DHT1_ANGCA</name>
<dbReference type="Gene3D" id="3.40.710.10">
    <property type="entry name" value="DD-peptidase/beta-lactamase superfamily"/>
    <property type="match status" value="2"/>
</dbReference>
<dbReference type="GO" id="GO:0019216">
    <property type="term" value="P:regulation of lipid metabolic process"/>
    <property type="evidence" value="ECO:0007669"/>
    <property type="project" value="TreeGrafter"/>
</dbReference>
<proteinExistence type="predicted"/>
<dbReference type="InterPro" id="IPR001466">
    <property type="entry name" value="Beta-lactam-related"/>
</dbReference>
<dbReference type="Proteomes" id="UP000035642">
    <property type="component" value="Unassembled WGS sequence"/>
</dbReference>
<dbReference type="GO" id="GO:0005739">
    <property type="term" value="C:mitochondrion"/>
    <property type="evidence" value="ECO:0007669"/>
    <property type="project" value="TreeGrafter"/>
</dbReference>
<dbReference type="GO" id="GO:0006508">
    <property type="term" value="P:proteolysis"/>
    <property type="evidence" value="ECO:0007669"/>
    <property type="project" value="TreeGrafter"/>
</dbReference>
<sequence>MSIILTASASNRSIIIVIAGIPGLSVGVSVDGRTVWREGFGFANIESGSRCTADSVGTHWSLTQQCPDNADLFQTYLPEFPKKKFDGKSVDITTRQLLSHTGGIRHYRKDSKVNEKGFEDPTNSNTEEKEFLSNVPYTTVTEALEFFKDDDLVAEPGTEFRYTTYGFTLLSAVLEKVSGMEFKKLLEDLTSRLEMNHTVLDVNERIIPHRTKNVFNYYKRNGAHVLENCPEVNNSNKWAGGGILSNVTDLLTFANSMLYSYQTDTSSFKNVFLKKEIVKQVSYKLYIVFVKKKLSSGIIGVLRYRCGLWYHTGGAVGASSVLNTQTHARNAPSGVCVVMLCNLQDSSLLNLAKEVEQIFRK</sequence>
<organism evidence="2 3">
    <name type="scientific">Angiostrongylus cantonensis</name>
    <name type="common">Rat lungworm</name>
    <dbReference type="NCBI Taxonomy" id="6313"/>
    <lineage>
        <taxon>Eukaryota</taxon>
        <taxon>Metazoa</taxon>
        <taxon>Ecdysozoa</taxon>
        <taxon>Nematoda</taxon>
        <taxon>Chromadorea</taxon>
        <taxon>Rhabditida</taxon>
        <taxon>Rhabditina</taxon>
        <taxon>Rhabditomorpha</taxon>
        <taxon>Strongyloidea</taxon>
        <taxon>Metastrongylidae</taxon>
        <taxon>Angiostrongylus</taxon>
    </lineage>
</organism>
<evidence type="ECO:0000313" key="2">
    <source>
        <dbReference type="Proteomes" id="UP000035642"/>
    </source>
</evidence>